<keyword evidence="11" id="KW-1185">Reference proteome</keyword>
<dbReference type="InterPro" id="IPR000467">
    <property type="entry name" value="G_patch_dom"/>
</dbReference>
<dbReference type="PROSITE" id="PS50174">
    <property type="entry name" value="G_PATCH"/>
    <property type="match status" value="1"/>
</dbReference>
<keyword evidence="3 7" id="KW-0507">mRNA processing</keyword>
<proteinExistence type="inferred from homology"/>
<dbReference type="Pfam" id="PF12457">
    <property type="entry name" value="TIP_N"/>
    <property type="match status" value="1"/>
</dbReference>
<comment type="subcellular location">
    <subcellularLocation>
        <location evidence="1 7">Nucleus</location>
    </subcellularLocation>
</comment>
<keyword evidence="5 7" id="KW-0508">mRNA splicing</keyword>
<dbReference type="InterPro" id="IPR022159">
    <property type="entry name" value="STIP/TFIP11_N"/>
</dbReference>
<evidence type="ECO:0000256" key="3">
    <source>
        <dbReference type="ARBA" id="ARBA00022664"/>
    </source>
</evidence>
<feature type="domain" description="G-patch" evidence="9">
    <location>
        <begin position="223"/>
        <end position="269"/>
    </location>
</feature>
<keyword evidence="4 7" id="KW-0747">Spliceosome</keyword>
<keyword evidence="6 7" id="KW-0539">Nucleus</keyword>
<dbReference type="Proteomes" id="UP001479436">
    <property type="component" value="Unassembled WGS sequence"/>
</dbReference>
<evidence type="ECO:0000256" key="7">
    <source>
        <dbReference type="PIRNR" id="PIRNR017706"/>
    </source>
</evidence>
<evidence type="ECO:0000256" key="4">
    <source>
        <dbReference type="ARBA" id="ARBA00022728"/>
    </source>
</evidence>
<dbReference type="Pfam" id="PF07842">
    <property type="entry name" value="GCFC"/>
    <property type="match status" value="1"/>
</dbReference>
<feature type="compositionally biased region" description="Basic and acidic residues" evidence="8">
    <location>
        <begin position="89"/>
        <end position="111"/>
    </location>
</feature>
<dbReference type="PANTHER" id="PTHR23329">
    <property type="entry name" value="TUFTELIN-INTERACTING PROTEIN 11-RELATED"/>
    <property type="match status" value="1"/>
</dbReference>
<dbReference type="PIRSF" id="PIRSF017706">
    <property type="entry name" value="TFIP11"/>
    <property type="match status" value="1"/>
</dbReference>
<feature type="compositionally biased region" description="Basic and acidic residues" evidence="8">
    <location>
        <begin position="268"/>
        <end position="278"/>
    </location>
</feature>
<evidence type="ECO:0000313" key="11">
    <source>
        <dbReference type="Proteomes" id="UP001479436"/>
    </source>
</evidence>
<reference evidence="10 11" key="1">
    <citation type="submission" date="2023-04" db="EMBL/GenBank/DDBJ databases">
        <title>Genome of Basidiobolus ranarum AG-B5.</title>
        <authorList>
            <person name="Stajich J.E."/>
            <person name="Carter-House D."/>
            <person name="Gryganskyi A."/>
        </authorList>
    </citation>
    <scope>NUCLEOTIDE SEQUENCE [LARGE SCALE GENOMIC DNA]</scope>
    <source>
        <strain evidence="10 11">AG-B5</strain>
    </source>
</reference>
<protein>
    <recommendedName>
        <fullName evidence="9">G-patch domain-containing protein</fullName>
    </recommendedName>
</protein>
<evidence type="ECO:0000313" key="10">
    <source>
        <dbReference type="EMBL" id="KAK9761265.1"/>
    </source>
</evidence>
<dbReference type="InterPro" id="IPR024933">
    <property type="entry name" value="TFP11"/>
</dbReference>
<feature type="compositionally biased region" description="Polar residues" evidence="8">
    <location>
        <begin position="174"/>
        <end position="184"/>
    </location>
</feature>
<dbReference type="EMBL" id="JASJQH010001470">
    <property type="protein sequence ID" value="KAK9761265.1"/>
    <property type="molecule type" value="Genomic_DNA"/>
</dbReference>
<dbReference type="InterPro" id="IPR045211">
    <property type="entry name" value="TFP11/STIP/Ntr1"/>
</dbReference>
<name>A0ABR2WIC6_9FUNG</name>
<evidence type="ECO:0000256" key="1">
    <source>
        <dbReference type="ARBA" id="ARBA00004123"/>
    </source>
</evidence>
<evidence type="ECO:0000256" key="8">
    <source>
        <dbReference type="SAM" id="MobiDB-lite"/>
    </source>
</evidence>
<evidence type="ECO:0000256" key="5">
    <source>
        <dbReference type="ARBA" id="ARBA00023187"/>
    </source>
</evidence>
<feature type="region of interest" description="Disordered" evidence="8">
    <location>
        <begin position="48"/>
        <end position="219"/>
    </location>
</feature>
<evidence type="ECO:0000256" key="2">
    <source>
        <dbReference type="ARBA" id="ARBA00010900"/>
    </source>
</evidence>
<comment type="similarity">
    <text evidence="2 7">Belongs to the TFP11/STIP family.</text>
</comment>
<accession>A0ABR2WIC6</accession>
<evidence type="ECO:0000259" key="9">
    <source>
        <dbReference type="PROSITE" id="PS50174"/>
    </source>
</evidence>
<organism evidence="10 11">
    <name type="scientific">Basidiobolus ranarum</name>
    <dbReference type="NCBI Taxonomy" id="34480"/>
    <lineage>
        <taxon>Eukaryota</taxon>
        <taxon>Fungi</taxon>
        <taxon>Fungi incertae sedis</taxon>
        <taxon>Zoopagomycota</taxon>
        <taxon>Entomophthoromycotina</taxon>
        <taxon>Basidiobolomycetes</taxon>
        <taxon>Basidiobolales</taxon>
        <taxon>Basidiobolaceae</taxon>
        <taxon>Basidiobolus</taxon>
    </lineage>
</organism>
<dbReference type="InterPro" id="IPR022783">
    <property type="entry name" value="GCFC_dom"/>
</dbReference>
<evidence type="ECO:0000256" key="6">
    <source>
        <dbReference type="ARBA" id="ARBA00023242"/>
    </source>
</evidence>
<dbReference type="SMART" id="SM00443">
    <property type="entry name" value="G_patch"/>
    <property type="match status" value="1"/>
</dbReference>
<dbReference type="Pfam" id="PF01585">
    <property type="entry name" value="G-patch"/>
    <property type="match status" value="1"/>
</dbReference>
<comment type="caution">
    <text evidence="10">The sequence shown here is derived from an EMBL/GenBank/DDBJ whole genome shotgun (WGS) entry which is preliminary data.</text>
</comment>
<feature type="region of interest" description="Disordered" evidence="8">
    <location>
        <begin position="268"/>
        <end position="322"/>
    </location>
</feature>
<feature type="compositionally biased region" description="Polar residues" evidence="8">
    <location>
        <begin position="206"/>
        <end position="219"/>
    </location>
</feature>
<feature type="compositionally biased region" description="Basic residues" evidence="8">
    <location>
        <begin position="305"/>
        <end position="320"/>
    </location>
</feature>
<gene>
    <name evidence="10" type="ORF">K7432_013958</name>
</gene>
<dbReference type="PANTHER" id="PTHR23329:SF1">
    <property type="entry name" value="TUFTELIN-INTERACTING PROTEIN 11"/>
    <property type="match status" value="1"/>
</dbReference>
<sequence>MGNFEPSDSSDEERINFSITEQDLLEEADNFHGDPSNRKHRRKFTKNDAIYGIWGEDEEEEEKGGYSKYSGNMSFVKGDSLENSSSEEESSKTEENEWKSGVTKEEGKSYENIEQPIDDDMELDRPSLGGGNYGPTSSYDAEPSRVGLGGGGLGFKGKEKSATTLEVPRRPAFSQVNSGYSTPMDSPRSLDEMKSMQFGKKGKSGSLKQTEAAGSSSPAQFTKYGFGWEMLQKMGYKAGEGLGLQKDGIVDPIEVKLRPGKIGIAYKGFREKTEQAKQRERKHGSGVDTDETSTPEPEDRERGKKGVRREKRPSRPKTKYKSVQEIMNRVDAAFDGSTQKIIDMRGPEIRELVSASELKHGSVEIKDDIRLIIDLSRGELDHLAREKRIEEHRLRSFQMERKRFQTIVDEDNARISRLNEITAIAKECEKLMKASMVDSSLTLDIYEDAFTRLKHEFKDELDTYPIDSLCVAVCSPILKRLLGDWDPLEDPTFQLGFLRKWKKLFKVANPLNSDGYDSDVDMGIAKSDEMKPYESMLYHLWLPRVRSAVVNDWNPRDFDAMVALLEIWTPPILPQFIYDNVIDQLIIPKLMREIENWDPRKDTEMIHYWLHPWLPLLGNRLGALYSTIRHKFIIILREWHPSEAGAHALLEPWKYVFNESDFRTLLSKAILPKLKQTLRTEFVVNPRQQDLQPLEWVLRWRDLILPEKLAQLIEKEFFPKWLHVLKAWLASKPNYDEVTQWYLFWKKLFPKELQDEPLLAGQFRIALDLMNQSISAGH</sequence>